<reference evidence="20" key="1">
    <citation type="journal article" date="2016" name="BMC Biol.">
        <title>Parallel evolution of highly conserved plastid genome architecture in red seaweeds and seed plants.</title>
        <authorList>
            <person name="Lee J."/>
            <person name="Cho C.H."/>
            <person name="Park S.I."/>
            <person name="Choi J.W."/>
            <person name="Song H.S."/>
            <person name="West J.A."/>
            <person name="Bhattacharya D."/>
            <person name="Yoon H.S."/>
        </authorList>
    </citation>
    <scope>NUCLEOTIDE SEQUENCE</scope>
</reference>
<keyword evidence="10 17" id="KW-0249">Electron transport</keyword>
<comment type="cofactor">
    <cofactor evidence="17 18">
        <name>heme</name>
        <dbReference type="ChEBI" id="CHEBI:30413"/>
    </cofactor>
    <text evidence="17 18">Binds 1 heme group covalently.</text>
</comment>
<evidence type="ECO:0000256" key="14">
    <source>
        <dbReference type="ARBA" id="ARBA00023136"/>
    </source>
</evidence>
<evidence type="ECO:0000256" key="8">
    <source>
        <dbReference type="ARBA" id="ARBA00022723"/>
    </source>
</evidence>
<dbReference type="GO" id="GO:0020037">
    <property type="term" value="F:heme binding"/>
    <property type="evidence" value="ECO:0007669"/>
    <property type="project" value="InterPro"/>
</dbReference>
<evidence type="ECO:0000313" key="20">
    <source>
        <dbReference type="EMBL" id="AOM66800.1"/>
    </source>
</evidence>
<feature type="binding site" description="axial binding residue" evidence="17 18">
    <location>
        <position position="66"/>
    </location>
    <ligand>
        <name>heme</name>
        <dbReference type="ChEBI" id="CHEBI:30413"/>
    </ligand>
    <ligandPart>
        <name>Fe</name>
        <dbReference type="ChEBI" id="CHEBI:18248"/>
    </ligandPart>
</feature>
<keyword evidence="13 17" id="KW-0793">Thylakoid</keyword>
<dbReference type="GO" id="GO:0009055">
    <property type="term" value="F:electron transfer activity"/>
    <property type="evidence" value="ECO:0007669"/>
    <property type="project" value="UniProtKB-UniRule"/>
</dbReference>
<keyword evidence="9 17" id="KW-0732">Signal</keyword>
<feature type="domain" description="Cytochrome f large" evidence="19">
    <location>
        <begin position="42"/>
        <end position="196"/>
    </location>
</feature>
<dbReference type="Gene3D" id="2.40.50.100">
    <property type="match status" value="1"/>
</dbReference>
<keyword evidence="8 17" id="KW-0479">Metal-binding</keyword>
<dbReference type="GO" id="GO:0015979">
    <property type="term" value="P:photosynthesis"/>
    <property type="evidence" value="ECO:0007669"/>
    <property type="project" value="UniProtKB-UniRule"/>
</dbReference>
<dbReference type="Pfam" id="PF01333">
    <property type="entry name" value="Apocytochr_F_C"/>
    <property type="match status" value="1"/>
</dbReference>
<dbReference type="Gene3D" id="1.20.5.700">
    <property type="entry name" value="Single helix bin"/>
    <property type="match status" value="1"/>
</dbReference>
<dbReference type="PRINTS" id="PR00610">
    <property type="entry name" value="CYTOCHROMEF"/>
</dbReference>
<keyword evidence="12 17" id="KW-0408">Iron</keyword>
<proteinExistence type="inferred from homology"/>
<feature type="binding site" description="axial binding residue" evidence="17 18">
    <location>
        <position position="42"/>
    </location>
    <ligand>
        <name>heme</name>
        <dbReference type="ChEBI" id="CHEBI:30413"/>
    </ligand>
    <ligandPart>
        <name>Fe</name>
        <dbReference type="ChEBI" id="CHEBI:18248"/>
    </ligandPart>
</feature>
<dbReference type="InterPro" id="IPR036826">
    <property type="entry name" value="Cyt_f_lg_dom_sf"/>
</dbReference>
<keyword evidence="4 17" id="KW-0813">Transport</keyword>
<dbReference type="InterPro" id="IPR011054">
    <property type="entry name" value="Rudment_hybrid_motif"/>
</dbReference>
<protein>
    <recommendedName>
        <fullName evidence="3 17">Cytochrome f</fullName>
    </recommendedName>
</protein>
<evidence type="ECO:0000256" key="11">
    <source>
        <dbReference type="ARBA" id="ARBA00022989"/>
    </source>
</evidence>
<evidence type="ECO:0000256" key="4">
    <source>
        <dbReference type="ARBA" id="ARBA00022448"/>
    </source>
</evidence>
<dbReference type="PANTHER" id="PTHR33288:SF10">
    <property type="entry name" value="CYTOCHROME F"/>
    <property type="match status" value="1"/>
</dbReference>
<evidence type="ECO:0000256" key="18">
    <source>
        <dbReference type="PIRSR" id="PIRSR602325-50"/>
    </source>
</evidence>
<comment type="function">
    <text evidence="1 17">Component of the cytochrome b6-f complex, which mediates electron transfer between photosystem II (PSII) and photosystem I (PSI), cyclic electron flow around PSI, and state transitions.</text>
</comment>
<comment type="subunit">
    <text evidence="15 17">The 4 large subunits of the cytochrome b6-f complex are cytochrome b6, subunit IV (17 kDa polypeptide, PetD), cytochrome f and the Rieske protein, while the 4 small subunits are PetG, PetL, PetM and PetN. The complex functions as a dimer.</text>
</comment>
<organism evidence="20">
    <name type="scientific">Erythrotrichia carnea</name>
    <dbReference type="NCBI Taxonomy" id="35151"/>
    <lineage>
        <taxon>Eukaryota</taxon>
        <taxon>Rhodophyta</taxon>
        <taxon>Compsopogonophyceae</taxon>
        <taxon>Erythropeltidales</taxon>
        <taxon>Erythrotrichiaceae</taxon>
        <taxon>Erythrotrichia</taxon>
    </lineage>
</organism>
<dbReference type="GO" id="GO:0055035">
    <property type="term" value="C:plastid thylakoid membrane"/>
    <property type="evidence" value="ECO:0007669"/>
    <property type="project" value="UniProtKB-SubCell"/>
</dbReference>
<evidence type="ECO:0000256" key="7">
    <source>
        <dbReference type="ARBA" id="ARBA00022692"/>
    </source>
</evidence>
<dbReference type="GO" id="GO:0005506">
    <property type="term" value="F:iron ion binding"/>
    <property type="evidence" value="ECO:0007669"/>
    <property type="project" value="InterPro"/>
</dbReference>
<reference evidence="20" key="2">
    <citation type="submission" date="2017-07" db="EMBL/GenBank/DDBJ databases">
        <authorList>
            <person name="Sun Z.S."/>
            <person name="Albrecht U."/>
            <person name="Echele G."/>
            <person name="Lee C.C."/>
        </authorList>
    </citation>
    <scope>NUCLEOTIDE SEQUENCE</scope>
</reference>
<keyword evidence="7 17" id="KW-0812">Transmembrane</keyword>
<evidence type="ECO:0000256" key="13">
    <source>
        <dbReference type="ARBA" id="ARBA00023078"/>
    </source>
</evidence>
<gene>
    <name evidence="17 20" type="primary">petA</name>
    <name evidence="20" type="ORF">Eryt_132</name>
</gene>
<evidence type="ECO:0000256" key="1">
    <source>
        <dbReference type="ARBA" id="ARBA00003068"/>
    </source>
</evidence>
<feature type="binding site" description="covalent" evidence="17 18">
    <location>
        <position position="62"/>
    </location>
    <ligand>
        <name>heme</name>
        <dbReference type="ChEBI" id="CHEBI:30413"/>
    </ligand>
</feature>
<geneLocation type="plastid" evidence="20"/>
<keyword evidence="5 17" id="KW-0602">Photosynthesis</keyword>
<dbReference type="SUPFAM" id="SSF49441">
    <property type="entry name" value="Cytochrome f, large domain"/>
    <property type="match status" value="1"/>
</dbReference>
<dbReference type="SUPFAM" id="SSF51246">
    <property type="entry name" value="Rudiment single hybrid motif"/>
    <property type="match status" value="1"/>
</dbReference>
<evidence type="ECO:0000256" key="3">
    <source>
        <dbReference type="ARBA" id="ARBA00013528"/>
    </source>
</evidence>
<dbReference type="EMBL" id="KX284721">
    <property type="protein sequence ID" value="AOM66800.1"/>
    <property type="molecule type" value="Genomic_DNA"/>
</dbReference>
<evidence type="ECO:0000256" key="5">
    <source>
        <dbReference type="ARBA" id="ARBA00022531"/>
    </source>
</evidence>
<evidence type="ECO:0000256" key="2">
    <source>
        <dbReference type="ARBA" id="ARBA00008923"/>
    </source>
</evidence>
<dbReference type="SUPFAM" id="SSF103431">
    <property type="entry name" value="Cytochrome f subunit of the cytochrome b6f complex, transmembrane anchor"/>
    <property type="match status" value="1"/>
</dbReference>
<dbReference type="PANTHER" id="PTHR33288">
    <property type="match status" value="1"/>
</dbReference>
<dbReference type="Pfam" id="PF16639">
    <property type="entry name" value="Apocytochr_F_N"/>
    <property type="match status" value="1"/>
</dbReference>
<name>A0A1C9CEI1_9RHOD</name>
<accession>A0A1C9CEI1</accession>
<dbReference type="GeneID" id="29073974"/>
<dbReference type="InterPro" id="IPR024094">
    <property type="entry name" value="Cyt_f_lg_dom"/>
</dbReference>
<comment type="subcellular location">
    <subcellularLocation>
        <location evidence="17">Cellular thylakoid membrane</location>
        <topology evidence="17">Single-pass membrane protein</topology>
    </subcellularLocation>
    <subcellularLocation>
        <location evidence="16">Plastid thylakoid membrane</location>
        <topology evidence="16">Single-pass membrane protein</topology>
    </subcellularLocation>
</comment>
<dbReference type="Gene3D" id="2.60.40.830">
    <property type="entry name" value="Cytochrome f large domain"/>
    <property type="match status" value="1"/>
</dbReference>
<dbReference type="PROSITE" id="PS51010">
    <property type="entry name" value="CYTF"/>
    <property type="match status" value="1"/>
</dbReference>
<dbReference type="AlphaFoldDB" id="A0A1C9CEI1"/>
<evidence type="ECO:0000256" key="15">
    <source>
        <dbReference type="ARBA" id="ARBA00025834"/>
    </source>
</evidence>
<keyword evidence="20" id="KW-0934">Plastid</keyword>
<evidence type="ECO:0000256" key="17">
    <source>
        <dbReference type="HAMAP-Rule" id="MF_00610"/>
    </source>
</evidence>
<evidence type="ECO:0000256" key="16">
    <source>
        <dbReference type="ARBA" id="ARBA00046266"/>
    </source>
</evidence>
<dbReference type="FunFam" id="2.60.40.830:FF:000001">
    <property type="entry name" value="Cytochrome f"/>
    <property type="match status" value="1"/>
</dbReference>
<dbReference type="HAMAP" id="MF_00610">
    <property type="entry name" value="Cytb6_f_cytF"/>
    <property type="match status" value="1"/>
</dbReference>
<dbReference type="InterPro" id="IPR002325">
    <property type="entry name" value="Cyt_f"/>
</dbReference>
<feature type="binding site" description="covalent" evidence="17 18">
    <location>
        <position position="65"/>
    </location>
    <ligand>
        <name>heme</name>
        <dbReference type="ChEBI" id="CHEBI:30413"/>
    </ligand>
</feature>
<keyword evidence="11 17" id="KW-1133">Transmembrane helix</keyword>
<keyword evidence="14 17" id="KW-0472">Membrane</keyword>
<dbReference type="RefSeq" id="YP_009297457.1">
    <property type="nucleotide sequence ID" value="NC_031176.2"/>
</dbReference>
<keyword evidence="6 17" id="KW-0349">Heme</keyword>
<evidence type="ECO:0000256" key="10">
    <source>
        <dbReference type="ARBA" id="ARBA00022982"/>
    </source>
</evidence>
<dbReference type="InterPro" id="IPR024058">
    <property type="entry name" value="Cyt-f_TM"/>
</dbReference>
<evidence type="ECO:0000259" key="19">
    <source>
        <dbReference type="Pfam" id="PF16639"/>
    </source>
</evidence>
<evidence type="ECO:0000256" key="9">
    <source>
        <dbReference type="ARBA" id="ARBA00022729"/>
    </source>
</evidence>
<comment type="similarity">
    <text evidence="2 17">Belongs to the cytochrome f family.</text>
</comment>
<feature type="transmembrane region" description="Helical" evidence="17">
    <location>
        <begin position="291"/>
        <end position="310"/>
    </location>
</feature>
<sequence length="325" mass="35312">MIYLMIKTMHLTKFVKKVYSLFAILCLFSAVLGANSQIATAFPIYAQQAYENPREATGKIVCANCHLAQKPVSLEVPKSVLPNTVFEATVKVPYDTSLRQVIGGGQKGPLNLGAVVVLPEGFKLAPASRLNEELKEKTKGVYIQPYSTKNDNILVVGPIPSTKNNEIIFPVLSPDPASDKNVHFIKYPVYAGGNRGRGQVYPSGDKTNNNAFLASSSGKISSIDKNENGSYSITITTANSSEIIDQVPAGLELIVAKGQKVLADQALTKDPNLGGFGQAETEIVLQNPVRIQFLIAFFFSVVLTQTFLVVKKKQFEKVQASQMNL</sequence>
<evidence type="ECO:0000256" key="6">
    <source>
        <dbReference type="ARBA" id="ARBA00022617"/>
    </source>
</evidence>
<evidence type="ECO:0000256" key="12">
    <source>
        <dbReference type="ARBA" id="ARBA00023004"/>
    </source>
</evidence>